<keyword evidence="2" id="KW-1185">Reference proteome</keyword>
<sequence>MNSRIKRVIDNMKKHNLSQMIVTSPSSVFYLSGALIDPGERLMAMYINVSGKVTFIINSLFKNSKGLGNNEIVTYDDSEEPIPILLKIINKESTLGIDKNWPAHFLIELMENSNMKFINSSPIIDEVRMIKDEEEIKVLRESSKINDKVMEELIKYIEESKTEKEMAKVIQEIFQKNGIEKLSFETICSYGKNGADPHHIPDDTKLKEGDSIVIDMGGVYNNYCSDMTRTFFYKEPCEEAKKIYDIVKRANEAGKNAVKPGVKLSDIDKITREVIEKEGYGEYFTHRTGHNIGIEDHEFPSVGGNSDIKAQVGMVFSIEPGIYIPEKYGVRIEDLVVVTETGCEVLNHVSRDMNIL</sequence>
<dbReference type="EC" id="3.4.-.-" evidence="1"/>
<dbReference type="InterPro" id="IPR050659">
    <property type="entry name" value="Peptidase_M24B"/>
</dbReference>
<dbReference type="AlphaFoldDB" id="A0A1S8KYI9"/>
<dbReference type="Gene3D" id="3.40.350.10">
    <property type="entry name" value="Creatinase/prolidase N-terminal domain"/>
    <property type="match status" value="1"/>
</dbReference>
<gene>
    <name evidence="1" type="ORF">CROST_036250</name>
</gene>
<dbReference type="CDD" id="cd01092">
    <property type="entry name" value="APP-like"/>
    <property type="match status" value="1"/>
</dbReference>
<organism evidence="1 2">
    <name type="scientific">Clostridium felsineum</name>
    <dbReference type="NCBI Taxonomy" id="36839"/>
    <lineage>
        <taxon>Bacteria</taxon>
        <taxon>Bacillati</taxon>
        <taxon>Bacillota</taxon>
        <taxon>Clostridia</taxon>
        <taxon>Eubacteriales</taxon>
        <taxon>Clostridiaceae</taxon>
        <taxon>Clostridium</taxon>
    </lineage>
</organism>
<proteinExistence type="predicted"/>
<dbReference type="KEGG" id="crw:CROST_036250"/>
<dbReference type="Pfam" id="PF00557">
    <property type="entry name" value="Peptidase_M24"/>
    <property type="match status" value="1"/>
</dbReference>
<dbReference type="SUPFAM" id="SSF55920">
    <property type="entry name" value="Creatinase/aminopeptidase"/>
    <property type="match status" value="1"/>
</dbReference>
<protein>
    <submittedName>
        <fullName evidence="1">Peptidase</fullName>
        <ecNumber evidence="1">3.4.-.-</ecNumber>
    </submittedName>
</protein>
<dbReference type="PANTHER" id="PTHR46112:SF3">
    <property type="entry name" value="AMINOPEPTIDASE YPDF"/>
    <property type="match status" value="1"/>
</dbReference>
<dbReference type="SUPFAM" id="SSF53092">
    <property type="entry name" value="Creatinase/prolidase N-terminal domain"/>
    <property type="match status" value="1"/>
</dbReference>
<dbReference type="RefSeq" id="WP_077832238.1">
    <property type="nucleotide sequence ID" value="NZ_CP096983.1"/>
</dbReference>
<dbReference type="Gene3D" id="3.90.230.10">
    <property type="entry name" value="Creatinase/methionine aminopeptidase superfamily"/>
    <property type="match status" value="1"/>
</dbReference>
<dbReference type="InterPro" id="IPR000587">
    <property type="entry name" value="Creatinase_N"/>
</dbReference>
<dbReference type="Pfam" id="PF01321">
    <property type="entry name" value="Creatinase_N"/>
    <property type="match status" value="1"/>
</dbReference>
<dbReference type="Proteomes" id="UP000190951">
    <property type="component" value="Chromosome"/>
</dbReference>
<evidence type="ECO:0000313" key="2">
    <source>
        <dbReference type="Proteomes" id="UP000190951"/>
    </source>
</evidence>
<keyword evidence="1" id="KW-0378">Hydrolase</keyword>
<evidence type="ECO:0000313" key="1">
    <source>
        <dbReference type="EMBL" id="URZ12880.1"/>
    </source>
</evidence>
<name>A0A1S8KYI9_9CLOT</name>
<dbReference type="EMBL" id="CP096983">
    <property type="protein sequence ID" value="URZ12880.1"/>
    <property type="molecule type" value="Genomic_DNA"/>
</dbReference>
<accession>A0A1S8KYI9</accession>
<dbReference type="InterPro" id="IPR036005">
    <property type="entry name" value="Creatinase/aminopeptidase-like"/>
</dbReference>
<dbReference type="InterPro" id="IPR000994">
    <property type="entry name" value="Pept_M24"/>
</dbReference>
<dbReference type="InterPro" id="IPR029149">
    <property type="entry name" value="Creatin/AminoP/Spt16_N"/>
</dbReference>
<dbReference type="STRING" id="84029.CROST_38450"/>
<dbReference type="PANTHER" id="PTHR46112">
    <property type="entry name" value="AMINOPEPTIDASE"/>
    <property type="match status" value="1"/>
</dbReference>
<dbReference type="GO" id="GO:0016787">
    <property type="term" value="F:hydrolase activity"/>
    <property type="evidence" value="ECO:0007669"/>
    <property type="project" value="UniProtKB-KW"/>
</dbReference>
<reference evidence="1 2" key="1">
    <citation type="submission" date="2022-04" db="EMBL/GenBank/DDBJ databases">
        <title>Genome sequence of C. roseum typestrain.</title>
        <authorList>
            <person name="Poehlein A."/>
            <person name="Schoch T."/>
            <person name="Duerre P."/>
            <person name="Daniel R."/>
        </authorList>
    </citation>
    <scope>NUCLEOTIDE SEQUENCE [LARGE SCALE GENOMIC DNA]</scope>
    <source>
        <strain evidence="1 2">DSM 7320</strain>
    </source>
</reference>